<proteinExistence type="predicted"/>
<dbReference type="Pfam" id="PF00440">
    <property type="entry name" value="TetR_N"/>
    <property type="match status" value="1"/>
</dbReference>
<dbReference type="InterPro" id="IPR001647">
    <property type="entry name" value="HTH_TetR"/>
</dbReference>
<evidence type="ECO:0000313" key="8">
    <source>
        <dbReference type="Proteomes" id="UP000002941"/>
    </source>
</evidence>
<keyword evidence="2 4" id="KW-0238">DNA-binding</keyword>
<dbReference type="InterPro" id="IPR009057">
    <property type="entry name" value="Homeodomain-like_sf"/>
</dbReference>
<evidence type="ECO:0000313" key="7">
    <source>
        <dbReference type="EMBL" id="EJF42246.1"/>
    </source>
</evidence>
<protein>
    <submittedName>
        <fullName evidence="7">Transcriptional regulator, TetR family</fullName>
    </submittedName>
</protein>
<dbReference type="Gene3D" id="1.10.357.10">
    <property type="entry name" value="Tetracycline Repressor, domain 2"/>
    <property type="match status" value="1"/>
</dbReference>
<comment type="caution">
    <text evidence="7">The sequence shown here is derived from an EMBL/GenBank/DDBJ whole genome shotgun (WGS) entry which is preliminary data.</text>
</comment>
<dbReference type="PANTHER" id="PTHR47506">
    <property type="entry name" value="TRANSCRIPTIONAL REGULATORY PROTEIN"/>
    <property type="match status" value="1"/>
</dbReference>
<feature type="compositionally biased region" description="Low complexity" evidence="5">
    <location>
        <begin position="1"/>
        <end position="21"/>
    </location>
</feature>
<accession>J0X0Z0</accession>
<dbReference type="PRINTS" id="PR00455">
    <property type="entry name" value="HTHTETR"/>
</dbReference>
<evidence type="ECO:0000256" key="3">
    <source>
        <dbReference type="ARBA" id="ARBA00023163"/>
    </source>
</evidence>
<evidence type="ECO:0000256" key="4">
    <source>
        <dbReference type="PROSITE-ProRule" id="PRU00335"/>
    </source>
</evidence>
<dbReference type="OrthoDB" id="7505659at2"/>
<sequence>MTRANSGDNAASGGHSAASAQGERRRPGRPRVGSEDKRERVLNEAIKLFGAHGYAGTSLSDIATASDISKAGLLHHFSSKEELFAQVLQRRDQDDFAGFLGGGAIEDPWELLHAFATLVAHNAAHRDLVAIYTATAMSVLDADHPAHQWFAGHLTESVTMIENALERGKEAGSVRAEAPSRMIARSFVALSDGLQIQWLCSTTPGNAADQRLATTMVPEVRFFIDALREQWGLFPQAAGH</sequence>
<evidence type="ECO:0000256" key="1">
    <source>
        <dbReference type="ARBA" id="ARBA00023015"/>
    </source>
</evidence>
<dbReference type="Gene3D" id="1.10.10.60">
    <property type="entry name" value="Homeodomain-like"/>
    <property type="match status" value="1"/>
</dbReference>
<dbReference type="SUPFAM" id="SSF48498">
    <property type="entry name" value="Tetracyclin repressor-like, C-terminal domain"/>
    <property type="match status" value="1"/>
</dbReference>
<reference evidence="7 8" key="1">
    <citation type="submission" date="2012-05" db="EMBL/GenBank/DDBJ databases">
        <authorList>
            <person name="Harkins D.M."/>
            <person name="Madupu R."/>
            <person name="Durkin A.S."/>
            <person name="Torralba M."/>
            <person name="Methe B."/>
            <person name="Sutton G.G."/>
            <person name="Nelson K.E."/>
        </authorList>
    </citation>
    <scope>NUCLEOTIDE SEQUENCE [LARGE SCALE GENOMIC DNA]</scope>
    <source>
        <strain evidence="7 8">F0489</strain>
    </source>
</reference>
<dbReference type="PANTHER" id="PTHR47506:SF1">
    <property type="entry name" value="HTH-TYPE TRANSCRIPTIONAL REGULATOR YJDC"/>
    <property type="match status" value="1"/>
</dbReference>
<dbReference type="Proteomes" id="UP000002941">
    <property type="component" value="Unassembled WGS sequence"/>
</dbReference>
<dbReference type="RefSeq" id="WP_008732133.1">
    <property type="nucleotide sequence ID" value="NZ_AKFT01000148.1"/>
</dbReference>
<feature type="DNA-binding region" description="H-T-H motif" evidence="4">
    <location>
        <begin position="58"/>
        <end position="77"/>
    </location>
</feature>
<dbReference type="PROSITE" id="PS50977">
    <property type="entry name" value="HTH_TETR_2"/>
    <property type="match status" value="1"/>
</dbReference>
<organism evidence="7 8">
    <name type="scientific">Actinomyces massiliensis F0489</name>
    <dbReference type="NCBI Taxonomy" id="1125718"/>
    <lineage>
        <taxon>Bacteria</taxon>
        <taxon>Bacillati</taxon>
        <taxon>Actinomycetota</taxon>
        <taxon>Actinomycetes</taxon>
        <taxon>Actinomycetales</taxon>
        <taxon>Actinomycetaceae</taxon>
        <taxon>Actinomyces</taxon>
    </lineage>
</organism>
<dbReference type="eggNOG" id="COG1309">
    <property type="taxonomic scope" value="Bacteria"/>
</dbReference>
<evidence type="ECO:0000259" key="6">
    <source>
        <dbReference type="PROSITE" id="PS50977"/>
    </source>
</evidence>
<evidence type="ECO:0000256" key="5">
    <source>
        <dbReference type="SAM" id="MobiDB-lite"/>
    </source>
</evidence>
<feature type="domain" description="HTH tetR-type" evidence="6">
    <location>
        <begin position="35"/>
        <end position="95"/>
    </location>
</feature>
<keyword evidence="3" id="KW-0804">Transcription</keyword>
<feature type="region of interest" description="Disordered" evidence="5">
    <location>
        <begin position="1"/>
        <end position="37"/>
    </location>
</feature>
<keyword evidence="8" id="KW-1185">Reference proteome</keyword>
<dbReference type="AlphaFoldDB" id="J0X0Z0"/>
<keyword evidence="1" id="KW-0805">Transcription regulation</keyword>
<dbReference type="GO" id="GO:0003677">
    <property type="term" value="F:DNA binding"/>
    <property type="evidence" value="ECO:0007669"/>
    <property type="project" value="UniProtKB-UniRule"/>
</dbReference>
<gene>
    <name evidence="7" type="ORF">HMPREF1318_1448</name>
</gene>
<dbReference type="EMBL" id="AKFT01000148">
    <property type="protein sequence ID" value="EJF42246.1"/>
    <property type="molecule type" value="Genomic_DNA"/>
</dbReference>
<dbReference type="InterPro" id="IPR036271">
    <property type="entry name" value="Tet_transcr_reg_TetR-rel_C_sf"/>
</dbReference>
<dbReference type="PATRIC" id="fig|1125718.3.peg.1815"/>
<name>J0X0Z0_9ACTO</name>
<dbReference type="SUPFAM" id="SSF46689">
    <property type="entry name" value="Homeodomain-like"/>
    <property type="match status" value="1"/>
</dbReference>
<evidence type="ECO:0000256" key="2">
    <source>
        <dbReference type="ARBA" id="ARBA00023125"/>
    </source>
</evidence>